<name>A0ACC0VLX4_9STRA</name>
<proteinExistence type="predicted"/>
<evidence type="ECO:0000313" key="2">
    <source>
        <dbReference type="Proteomes" id="UP001163321"/>
    </source>
</evidence>
<comment type="caution">
    <text evidence="1">The sequence shown here is derived from an EMBL/GenBank/DDBJ whole genome shotgun (WGS) entry which is preliminary data.</text>
</comment>
<gene>
    <name evidence="1" type="ORF">PsorP6_003165</name>
</gene>
<dbReference type="EMBL" id="CM047587">
    <property type="protein sequence ID" value="KAI9906781.1"/>
    <property type="molecule type" value="Genomic_DNA"/>
</dbReference>
<organism evidence="1 2">
    <name type="scientific">Peronosclerospora sorghi</name>
    <dbReference type="NCBI Taxonomy" id="230839"/>
    <lineage>
        <taxon>Eukaryota</taxon>
        <taxon>Sar</taxon>
        <taxon>Stramenopiles</taxon>
        <taxon>Oomycota</taxon>
        <taxon>Peronosporomycetes</taxon>
        <taxon>Peronosporales</taxon>
        <taxon>Peronosporaceae</taxon>
        <taxon>Peronosclerospora</taxon>
    </lineage>
</organism>
<dbReference type="Proteomes" id="UP001163321">
    <property type="component" value="Chromosome 8"/>
</dbReference>
<sequence length="149" mass="17177">MSSRKLPKRDGLRNVTPEKPFKDADVIPTVVLHRNEQVVKHNVRRDCKREIRGFDRHERDAHRRGTVFGPTDALEVLRRGDLALNAPLGQNHFTIRHMRAQVDEIDHKARKHGPNHIPQTYGLYPSKRIPLSHTKANATIFMPYTGRIA</sequence>
<reference evidence="1 2" key="1">
    <citation type="journal article" date="2022" name="bioRxiv">
        <title>The genome of the oomycete Peronosclerospora sorghi, a cosmopolitan pathogen of maize and sorghum, is inflated with dispersed pseudogenes.</title>
        <authorList>
            <person name="Fletcher K."/>
            <person name="Martin F."/>
            <person name="Isakeit T."/>
            <person name="Cavanaugh K."/>
            <person name="Magill C."/>
            <person name="Michelmore R."/>
        </authorList>
    </citation>
    <scope>NUCLEOTIDE SEQUENCE [LARGE SCALE GENOMIC DNA]</scope>
    <source>
        <strain evidence="1">P6</strain>
    </source>
</reference>
<accession>A0ACC0VLX4</accession>
<evidence type="ECO:0000313" key="1">
    <source>
        <dbReference type="EMBL" id="KAI9906781.1"/>
    </source>
</evidence>
<keyword evidence="2" id="KW-1185">Reference proteome</keyword>
<protein>
    <submittedName>
        <fullName evidence="1">Uncharacterized protein</fullName>
    </submittedName>
</protein>